<sequence>MTFGGVFRVPAGVFLGVVWVFVGGYVVGDFVDLHLTDDEMARFHDSARIVREHCAMIADRL</sequence>
<name>A0A087D3Q0_BIFRU</name>
<keyword evidence="1" id="KW-1133">Transmembrane helix</keyword>
<proteinExistence type="predicted"/>
<dbReference type="RefSeq" id="WP_152571373.1">
    <property type="nucleotide sequence ID" value="NZ_JGZL01000006.1"/>
</dbReference>
<organism evidence="2 3">
    <name type="scientific">Bifidobacterium ruminantium</name>
    <dbReference type="NCBI Taxonomy" id="78346"/>
    <lineage>
        <taxon>Bacteria</taxon>
        <taxon>Bacillati</taxon>
        <taxon>Actinomycetota</taxon>
        <taxon>Actinomycetes</taxon>
        <taxon>Bifidobacteriales</taxon>
        <taxon>Bifidobacteriaceae</taxon>
        <taxon>Bifidobacterium</taxon>
    </lineage>
</organism>
<gene>
    <name evidence="2" type="ORF">BRUM_1898</name>
</gene>
<comment type="caution">
    <text evidence="2">The sequence shown here is derived from an EMBL/GenBank/DDBJ whole genome shotgun (WGS) entry which is preliminary data.</text>
</comment>
<feature type="transmembrane region" description="Helical" evidence="1">
    <location>
        <begin position="6"/>
        <end position="27"/>
    </location>
</feature>
<reference evidence="2 3" key="1">
    <citation type="submission" date="2014-03" db="EMBL/GenBank/DDBJ databases">
        <title>Genomics of Bifidobacteria.</title>
        <authorList>
            <person name="Ventura M."/>
            <person name="Milani C."/>
            <person name="Lugli G.A."/>
        </authorList>
    </citation>
    <scope>NUCLEOTIDE SEQUENCE [LARGE SCALE GENOMIC DNA]</scope>
    <source>
        <strain evidence="2 3">LMG 21811</strain>
    </source>
</reference>
<evidence type="ECO:0000256" key="1">
    <source>
        <dbReference type="SAM" id="Phobius"/>
    </source>
</evidence>
<evidence type="ECO:0000313" key="2">
    <source>
        <dbReference type="EMBL" id="KFI90150.1"/>
    </source>
</evidence>
<evidence type="ECO:0000313" key="3">
    <source>
        <dbReference type="Proteomes" id="UP000029078"/>
    </source>
</evidence>
<dbReference type="EMBL" id="JGZL01000006">
    <property type="protein sequence ID" value="KFI90150.1"/>
    <property type="molecule type" value="Genomic_DNA"/>
</dbReference>
<keyword evidence="1" id="KW-0472">Membrane</keyword>
<accession>A0A087D3Q0</accession>
<dbReference type="AlphaFoldDB" id="A0A087D3Q0"/>
<keyword evidence="3" id="KW-1185">Reference proteome</keyword>
<keyword evidence="1" id="KW-0812">Transmembrane</keyword>
<protein>
    <submittedName>
        <fullName evidence="2">Uncharacterized protein</fullName>
    </submittedName>
</protein>
<dbReference type="Proteomes" id="UP000029078">
    <property type="component" value="Unassembled WGS sequence"/>
</dbReference>